<dbReference type="EMBL" id="JAIXNE010000009">
    <property type="protein sequence ID" value="MCA6079077.1"/>
    <property type="molecule type" value="Genomic_DNA"/>
</dbReference>
<evidence type="ECO:0000313" key="5">
    <source>
        <dbReference type="Proteomes" id="UP001139409"/>
    </source>
</evidence>
<dbReference type="InterPro" id="IPR036291">
    <property type="entry name" value="NAD(P)-bd_dom_sf"/>
</dbReference>
<dbReference type="GO" id="GO:0016491">
    <property type="term" value="F:oxidoreductase activity"/>
    <property type="evidence" value="ECO:0007669"/>
    <property type="project" value="UniProtKB-KW"/>
</dbReference>
<proteinExistence type="inferred from homology"/>
<evidence type="ECO:0000256" key="3">
    <source>
        <dbReference type="RuleBase" id="RU000363"/>
    </source>
</evidence>
<dbReference type="CDD" id="cd05233">
    <property type="entry name" value="SDR_c"/>
    <property type="match status" value="1"/>
</dbReference>
<organism evidence="4 5">
    <name type="scientific">Fulvivirga sedimenti</name>
    <dbReference type="NCBI Taxonomy" id="2879465"/>
    <lineage>
        <taxon>Bacteria</taxon>
        <taxon>Pseudomonadati</taxon>
        <taxon>Bacteroidota</taxon>
        <taxon>Cytophagia</taxon>
        <taxon>Cytophagales</taxon>
        <taxon>Fulvivirgaceae</taxon>
        <taxon>Fulvivirga</taxon>
    </lineage>
</organism>
<reference evidence="4" key="1">
    <citation type="submission" date="2021-09" db="EMBL/GenBank/DDBJ databases">
        <title>Fulvivirga sp. isolated from coastal sediment.</title>
        <authorList>
            <person name="Yu H."/>
        </authorList>
    </citation>
    <scope>NUCLEOTIDE SEQUENCE</scope>
    <source>
        <strain evidence="4">1062</strain>
    </source>
</reference>
<dbReference type="InterPro" id="IPR020904">
    <property type="entry name" value="Sc_DH/Rdtase_CS"/>
</dbReference>
<gene>
    <name evidence="4" type="ORF">LDX50_29670</name>
</gene>
<dbReference type="PANTHER" id="PTHR44196:SF2">
    <property type="entry name" value="SHORT-CHAIN DEHYDROGENASE-RELATED"/>
    <property type="match status" value="1"/>
</dbReference>
<dbReference type="PRINTS" id="PR00080">
    <property type="entry name" value="SDRFAMILY"/>
</dbReference>
<keyword evidence="2" id="KW-0560">Oxidoreductase</keyword>
<name>A0A9X1HYJ6_9BACT</name>
<dbReference type="PRINTS" id="PR00081">
    <property type="entry name" value="GDHRDH"/>
</dbReference>
<dbReference type="Proteomes" id="UP001139409">
    <property type="component" value="Unassembled WGS sequence"/>
</dbReference>
<dbReference type="Gene3D" id="3.40.50.720">
    <property type="entry name" value="NAD(P)-binding Rossmann-like Domain"/>
    <property type="match status" value="1"/>
</dbReference>
<accession>A0A9X1HYJ6</accession>
<dbReference type="Pfam" id="PF00106">
    <property type="entry name" value="adh_short"/>
    <property type="match status" value="1"/>
</dbReference>
<sequence length="259" mass="28905">MKEFTLITGASSGIGLEIARYMASKNHDVILVARRRTNLEKLQKEIKDRYQTDVKVYDRDLSNPAVAVELFNEIRNEGINVSMLVNNAGFGDYGEFKDLPMDRSLDMISVNISSLVALSRLFLEDAVTLNRGRILNVASILSFFPFPNYAVYAATKAFVLSFSESLRAELSETGISVSALCPGPTDTEFTTEEMLKSNSYKGFKQMDAAEVARQGVDGMMKGKDIIIPGLMNKIITQTPRFTPRSITRRVNKYMSGQKK</sequence>
<dbReference type="InterPro" id="IPR002347">
    <property type="entry name" value="SDR_fam"/>
</dbReference>
<evidence type="ECO:0000256" key="2">
    <source>
        <dbReference type="ARBA" id="ARBA00023002"/>
    </source>
</evidence>
<comment type="caution">
    <text evidence="4">The sequence shown here is derived from an EMBL/GenBank/DDBJ whole genome shotgun (WGS) entry which is preliminary data.</text>
</comment>
<dbReference type="PROSITE" id="PS00061">
    <property type="entry name" value="ADH_SHORT"/>
    <property type="match status" value="1"/>
</dbReference>
<dbReference type="PIRSF" id="PIRSF000126">
    <property type="entry name" value="11-beta-HSD1"/>
    <property type="match status" value="1"/>
</dbReference>
<dbReference type="RefSeq" id="WP_225699939.1">
    <property type="nucleotide sequence ID" value="NZ_JAIXNE010000009.1"/>
</dbReference>
<keyword evidence="5" id="KW-1185">Reference proteome</keyword>
<evidence type="ECO:0000313" key="4">
    <source>
        <dbReference type="EMBL" id="MCA6079077.1"/>
    </source>
</evidence>
<dbReference type="SUPFAM" id="SSF51735">
    <property type="entry name" value="NAD(P)-binding Rossmann-fold domains"/>
    <property type="match status" value="1"/>
</dbReference>
<evidence type="ECO:0000256" key="1">
    <source>
        <dbReference type="ARBA" id="ARBA00006484"/>
    </source>
</evidence>
<dbReference type="AlphaFoldDB" id="A0A9X1HYJ6"/>
<protein>
    <submittedName>
        <fullName evidence="4">SDR family oxidoreductase</fullName>
    </submittedName>
</protein>
<comment type="similarity">
    <text evidence="1 3">Belongs to the short-chain dehydrogenases/reductases (SDR) family.</text>
</comment>
<dbReference type="GO" id="GO:0016020">
    <property type="term" value="C:membrane"/>
    <property type="evidence" value="ECO:0007669"/>
    <property type="project" value="TreeGrafter"/>
</dbReference>
<dbReference type="PANTHER" id="PTHR44196">
    <property type="entry name" value="DEHYDROGENASE/REDUCTASE SDR FAMILY MEMBER 7B"/>
    <property type="match status" value="1"/>
</dbReference>